<keyword evidence="2" id="KW-1185">Reference proteome</keyword>
<evidence type="ECO:0000313" key="1">
    <source>
        <dbReference type="EMBL" id="SDR17289.1"/>
    </source>
</evidence>
<protein>
    <submittedName>
        <fullName evidence="1">Uncharacterized protein</fullName>
    </submittedName>
</protein>
<proteinExistence type="predicted"/>
<dbReference type="RefSeq" id="WP_090804422.1">
    <property type="nucleotide sequence ID" value="NZ_FNKX01000001.1"/>
</dbReference>
<accession>A0A1H1GVW7</accession>
<sequence>MTADPKAWARKLVAEYEAGRPPKPTNVYRVAYAALGLTFPEGAAPTGEANVQKCSGGSQTVAVAARPVPVPKRAPIEGAWWDSEPPVTDSN</sequence>
<dbReference type="AlphaFoldDB" id="A0A1H1GVW7"/>
<dbReference type="Proteomes" id="UP000199365">
    <property type="component" value="Unassembled WGS sequence"/>
</dbReference>
<name>A0A1H1GVW7_9BURK</name>
<organism evidence="1 2">
    <name type="scientific">Paraburkholderia tuberum</name>
    <dbReference type="NCBI Taxonomy" id="157910"/>
    <lineage>
        <taxon>Bacteria</taxon>
        <taxon>Pseudomonadati</taxon>
        <taxon>Pseudomonadota</taxon>
        <taxon>Betaproteobacteria</taxon>
        <taxon>Burkholderiales</taxon>
        <taxon>Burkholderiaceae</taxon>
        <taxon>Paraburkholderia</taxon>
    </lineage>
</organism>
<dbReference type="STRING" id="157910.SAMN05445850_3114"/>
<dbReference type="EMBL" id="FNKX01000001">
    <property type="protein sequence ID" value="SDR17289.1"/>
    <property type="molecule type" value="Genomic_DNA"/>
</dbReference>
<reference evidence="2" key="1">
    <citation type="submission" date="2016-10" db="EMBL/GenBank/DDBJ databases">
        <authorList>
            <person name="Varghese N."/>
            <person name="Submissions S."/>
        </authorList>
    </citation>
    <scope>NUCLEOTIDE SEQUENCE [LARGE SCALE GENOMIC DNA]</scope>
    <source>
        <strain evidence="2">DUS833</strain>
    </source>
</reference>
<evidence type="ECO:0000313" key="2">
    <source>
        <dbReference type="Proteomes" id="UP000199365"/>
    </source>
</evidence>
<gene>
    <name evidence="1" type="ORF">SAMN05445850_3114</name>
</gene>